<feature type="DNA-binding region" description="OmpR/PhoB-type" evidence="6">
    <location>
        <begin position="14"/>
        <end position="109"/>
    </location>
</feature>
<evidence type="ECO:0000256" key="6">
    <source>
        <dbReference type="PROSITE-ProRule" id="PRU01091"/>
    </source>
</evidence>
<dbReference type="Pfam" id="PF00486">
    <property type="entry name" value="Trans_reg_C"/>
    <property type="match status" value="1"/>
</dbReference>
<reference evidence="10 11" key="1">
    <citation type="submission" date="2020-08" db="EMBL/GenBank/DDBJ databases">
        <title>Genomic Encyclopedia of Type Strains, Phase IV (KMG-V): Genome sequencing to study the core and pangenomes of soil and plant-associated prokaryotes.</title>
        <authorList>
            <person name="Whitman W."/>
        </authorList>
    </citation>
    <scope>NUCLEOTIDE SEQUENCE [LARGE SCALE GENOMIC DNA]</scope>
    <source>
        <strain evidence="10 11">X5P3</strain>
    </source>
</reference>
<protein>
    <submittedName>
        <fullName evidence="10">Serine/threonine protein kinase/DNA-binding winged helix-turn-helix (WHTH) protein</fullName>
    </submittedName>
</protein>
<dbReference type="SUPFAM" id="SSF46894">
    <property type="entry name" value="C-terminal effector domain of the bipartite response regulators"/>
    <property type="match status" value="1"/>
</dbReference>
<sequence length="954" mass="106569">MIRSNPLQESSEFGRRWRFGDCEFIEIRRQLLVHGEPVKLESKPLDVLQHLLENPGQIITKDELIGAAWDTSTTDQSLATAISKLRKAFGGPRDAVILNVSGVGYRMAVPVMCTVVDEPASVPFLLKAGDFIPGRPHWRTLKQLGMGTPHPVWLGEHSKTHENRVFKFAVDGVRLQALQREVTLSRLFQKSLAESRGFVQILDWDFENEPFFIESEYCGRNLFEWAQTEEFARLSLLERVALAAQLAETVASAHALGILHNDLKPANVLVSARTSDTGIELQKAGEDQAENWQMKVADFGVASISNLQRVAELQITHYGSFEEPNENDGSGTPVGTAMYRAPELLAGTAPSIRGDVYALGVMLYQIVCGDFLEPPSVGWGARIFDPILREDIAAAANIDPSRRMSSAAELAERLRSIEKRRAERKERASAIAAAEQARQEIERARLRQPWLILAVVALLAGLCASLWFYHRATHERDLANSRNETLSAMNDFLSDDLLGQNKPFREFDSSGNMLQETLVEALKRGLLQVDRRFSKAPEIAGGLHQVIARALSMRMESAEADREFKIAIQRFKEAEGPLSQNAIITELRREDAEISNGIPEAVQDATKCLEQQQQLISRLHDISPELQASLVVRESNLTLAGPHPEQWIHPLEDAISRAEATPNFNPLLLINLKRHLYSAYSSDEPGHAEQVIRETISYIQTMRGSESPVLFTAYQSLEDVLGREGKFSEALAQANQNYTRLSKLSGPKSQSTLYAWRMRVRAEEMAEDYDAAIRDGLALDAAEALNPPSKWEDDPLHVVAKSECYSGRFDSGLNHARQLIRGRNAIFQPESTKLGTFIVAECMIAQAENSESHRNTETLNEIDRLLKMVDIPRLAQTPEQNDIALAHVLHQKDIEGIFYVAEARLALLRGQPDIAKEYADKAAPFMGLAYLDPYEKKAFAKLQTALTHVLPQKT</sequence>
<evidence type="ECO:0000256" key="7">
    <source>
        <dbReference type="SAM" id="Coils"/>
    </source>
</evidence>
<keyword evidence="4" id="KW-0067">ATP-binding</keyword>
<evidence type="ECO:0000313" key="11">
    <source>
        <dbReference type="Proteomes" id="UP000584867"/>
    </source>
</evidence>
<evidence type="ECO:0000256" key="3">
    <source>
        <dbReference type="ARBA" id="ARBA00022777"/>
    </source>
</evidence>
<feature type="coiled-coil region" evidence="7">
    <location>
        <begin position="407"/>
        <end position="447"/>
    </location>
</feature>
<evidence type="ECO:0000313" key="10">
    <source>
        <dbReference type="EMBL" id="MBB5062156.1"/>
    </source>
</evidence>
<accession>A0A7W7ZMX7</accession>
<dbReference type="PROSITE" id="PS50011">
    <property type="entry name" value="PROTEIN_KINASE_DOM"/>
    <property type="match status" value="1"/>
</dbReference>
<evidence type="ECO:0000259" key="8">
    <source>
        <dbReference type="PROSITE" id="PS50011"/>
    </source>
</evidence>
<organism evidence="10 11">
    <name type="scientific">Granulicella mallensis</name>
    <dbReference type="NCBI Taxonomy" id="940614"/>
    <lineage>
        <taxon>Bacteria</taxon>
        <taxon>Pseudomonadati</taxon>
        <taxon>Acidobacteriota</taxon>
        <taxon>Terriglobia</taxon>
        <taxon>Terriglobales</taxon>
        <taxon>Acidobacteriaceae</taxon>
        <taxon>Granulicella</taxon>
    </lineage>
</organism>
<keyword evidence="7" id="KW-0175">Coiled coil</keyword>
<dbReference type="InterPro" id="IPR011009">
    <property type="entry name" value="Kinase-like_dom_sf"/>
</dbReference>
<comment type="caution">
    <text evidence="10">The sequence shown here is derived from an EMBL/GenBank/DDBJ whole genome shotgun (WGS) entry which is preliminary data.</text>
</comment>
<dbReference type="InterPro" id="IPR036388">
    <property type="entry name" value="WH-like_DNA-bd_sf"/>
</dbReference>
<dbReference type="SMART" id="SM00220">
    <property type="entry name" value="S_TKc"/>
    <property type="match status" value="1"/>
</dbReference>
<dbReference type="PANTHER" id="PTHR24349">
    <property type="entry name" value="SERINE/THREONINE-PROTEIN KINASE"/>
    <property type="match status" value="1"/>
</dbReference>
<dbReference type="InterPro" id="IPR000719">
    <property type="entry name" value="Prot_kinase_dom"/>
</dbReference>
<dbReference type="GO" id="GO:0000160">
    <property type="term" value="P:phosphorelay signal transduction system"/>
    <property type="evidence" value="ECO:0007669"/>
    <property type="project" value="InterPro"/>
</dbReference>
<dbReference type="GO" id="GO:0004674">
    <property type="term" value="F:protein serine/threonine kinase activity"/>
    <property type="evidence" value="ECO:0007669"/>
    <property type="project" value="UniProtKB-KW"/>
</dbReference>
<evidence type="ECO:0000256" key="1">
    <source>
        <dbReference type="ARBA" id="ARBA00022679"/>
    </source>
</evidence>
<dbReference type="Pfam" id="PF00069">
    <property type="entry name" value="Pkinase"/>
    <property type="match status" value="1"/>
</dbReference>
<name>A0A7W7ZMX7_9BACT</name>
<evidence type="ECO:0000259" key="9">
    <source>
        <dbReference type="PROSITE" id="PS51755"/>
    </source>
</evidence>
<dbReference type="GO" id="GO:0003677">
    <property type="term" value="F:DNA binding"/>
    <property type="evidence" value="ECO:0007669"/>
    <property type="project" value="UniProtKB-UniRule"/>
</dbReference>
<dbReference type="EMBL" id="JACHIO010000002">
    <property type="protein sequence ID" value="MBB5062156.1"/>
    <property type="molecule type" value="Genomic_DNA"/>
</dbReference>
<dbReference type="Gene3D" id="1.10.10.10">
    <property type="entry name" value="Winged helix-like DNA-binding domain superfamily/Winged helix DNA-binding domain"/>
    <property type="match status" value="1"/>
</dbReference>
<dbReference type="InterPro" id="IPR001867">
    <property type="entry name" value="OmpR/PhoB-type_DNA-bd"/>
</dbReference>
<keyword evidence="2" id="KW-0547">Nucleotide-binding</keyword>
<feature type="domain" description="Protein kinase" evidence="8">
    <location>
        <begin position="138"/>
        <end position="451"/>
    </location>
</feature>
<dbReference type="Proteomes" id="UP000584867">
    <property type="component" value="Unassembled WGS sequence"/>
</dbReference>
<dbReference type="SUPFAM" id="SSF56112">
    <property type="entry name" value="Protein kinase-like (PK-like)"/>
    <property type="match status" value="1"/>
</dbReference>
<dbReference type="Gene3D" id="1.10.510.10">
    <property type="entry name" value="Transferase(Phosphotransferase) domain 1"/>
    <property type="match status" value="1"/>
</dbReference>
<evidence type="ECO:0000256" key="5">
    <source>
        <dbReference type="ARBA" id="ARBA00023125"/>
    </source>
</evidence>
<proteinExistence type="predicted"/>
<dbReference type="PROSITE" id="PS00108">
    <property type="entry name" value="PROTEIN_KINASE_ST"/>
    <property type="match status" value="1"/>
</dbReference>
<dbReference type="PROSITE" id="PS51755">
    <property type="entry name" value="OMPR_PHOB"/>
    <property type="match status" value="1"/>
</dbReference>
<dbReference type="InterPro" id="IPR050205">
    <property type="entry name" value="CDPK_Ser/Thr_kinases"/>
</dbReference>
<feature type="domain" description="OmpR/PhoB-type" evidence="9">
    <location>
        <begin position="14"/>
        <end position="109"/>
    </location>
</feature>
<gene>
    <name evidence="10" type="ORF">HDF15_000483</name>
</gene>
<evidence type="ECO:0000256" key="2">
    <source>
        <dbReference type="ARBA" id="ARBA00022741"/>
    </source>
</evidence>
<keyword evidence="10" id="KW-0723">Serine/threonine-protein kinase</keyword>
<keyword evidence="5 6" id="KW-0238">DNA-binding</keyword>
<dbReference type="CDD" id="cd00383">
    <property type="entry name" value="trans_reg_C"/>
    <property type="match status" value="1"/>
</dbReference>
<keyword evidence="1" id="KW-0808">Transferase</keyword>
<dbReference type="SMART" id="SM00862">
    <property type="entry name" value="Trans_reg_C"/>
    <property type="match status" value="1"/>
</dbReference>
<keyword evidence="3 10" id="KW-0418">Kinase</keyword>
<dbReference type="AlphaFoldDB" id="A0A7W7ZMX7"/>
<dbReference type="RefSeq" id="WP_184252658.1">
    <property type="nucleotide sequence ID" value="NZ_JACHIO010000002.1"/>
</dbReference>
<dbReference type="GO" id="GO:0005524">
    <property type="term" value="F:ATP binding"/>
    <property type="evidence" value="ECO:0007669"/>
    <property type="project" value="UniProtKB-KW"/>
</dbReference>
<dbReference type="GO" id="GO:0006355">
    <property type="term" value="P:regulation of DNA-templated transcription"/>
    <property type="evidence" value="ECO:0007669"/>
    <property type="project" value="InterPro"/>
</dbReference>
<dbReference type="InterPro" id="IPR016032">
    <property type="entry name" value="Sig_transdc_resp-reg_C-effctor"/>
</dbReference>
<dbReference type="InterPro" id="IPR008271">
    <property type="entry name" value="Ser/Thr_kinase_AS"/>
</dbReference>
<evidence type="ECO:0000256" key="4">
    <source>
        <dbReference type="ARBA" id="ARBA00022840"/>
    </source>
</evidence>